<proteinExistence type="predicted"/>
<feature type="compositionally biased region" description="Gly residues" evidence="1">
    <location>
        <begin position="57"/>
        <end position="66"/>
    </location>
</feature>
<sequence>MCSTDERLRESKREPGGLTVSRYAGRKRLARATSLKAPSSRAPRTEPLGIGITTAGLAGGRDLGKP</sequence>
<name>A0A8S5MUT7_9VIRU</name>
<feature type="region of interest" description="Disordered" evidence="1">
    <location>
        <begin position="1"/>
        <end position="66"/>
    </location>
</feature>
<protein>
    <submittedName>
        <fullName evidence="2">Uncharacterized protein</fullName>
    </submittedName>
</protein>
<evidence type="ECO:0000256" key="1">
    <source>
        <dbReference type="SAM" id="MobiDB-lite"/>
    </source>
</evidence>
<reference evidence="2" key="1">
    <citation type="journal article" date="2021" name="Proc. Natl. Acad. Sci. U.S.A.">
        <title>A Catalog of Tens of Thousands of Viruses from Human Metagenomes Reveals Hidden Associations with Chronic Diseases.</title>
        <authorList>
            <person name="Tisza M.J."/>
            <person name="Buck C.B."/>
        </authorList>
    </citation>
    <scope>NUCLEOTIDE SEQUENCE</scope>
    <source>
        <strain evidence="2">Ct4bw6</strain>
    </source>
</reference>
<dbReference type="EMBL" id="BK014991">
    <property type="protein sequence ID" value="DAD85964.1"/>
    <property type="molecule type" value="Genomic_DNA"/>
</dbReference>
<evidence type="ECO:0000313" key="2">
    <source>
        <dbReference type="EMBL" id="DAD85964.1"/>
    </source>
</evidence>
<accession>A0A8S5MUT7</accession>
<organism evidence="2">
    <name type="scientific">Phage sp. ct4bw6</name>
    <dbReference type="NCBI Taxonomy" id="2826747"/>
    <lineage>
        <taxon>Viruses</taxon>
    </lineage>
</organism>
<feature type="compositionally biased region" description="Basic and acidic residues" evidence="1">
    <location>
        <begin position="1"/>
        <end position="15"/>
    </location>
</feature>